<organism evidence="2">
    <name type="scientific">Streptomyces sp. NBC_01393</name>
    <dbReference type="NCBI Taxonomy" id="2903851"/>
    <lineage>
        <taxon>Bacteria</taxon>
        <taxon>Bacillati</taxon>
        <taxon>Actinomycetota</taxon>
        <taxon>Actinomycetes</taxon>
        <taxon>Kitasatosporales</taxon>
        <taxon>Streptomycetaceae</taxon>
        <taxon>Streptomyces</taxon>
    </lineage>
</organism>
<name>A0AAU3HZY4_9ACTN</name>
<dbReference type="AlphaFoldDB" id="A0AAU3HZY4"/>
<evidence type="ECO:0000313" key="2">
    <source>
        <dbReference type="EMBL" id="WTZ10579.1"/>
    </source>
</evidence>
<accession>A0AAU3HZY4</accession>
<dbReference type="EMBL" id="CP109546">
    <property type="protein sequence ID" value="WTZ10579.1"/>
    <property type="molecule type" value="Genomic_DNA"/>
</dbReference>
<gene>
    <name evidence="2" type="ORF">OG699_22915</name>
</gene>
<dbReference type="Gene3D" id="3.10.450.50">
    <property type="match status" value="1"/>
</dbReference>
<reference evidence="2" key="1">
    <citation type="submission" date="2022-10" db="EMBL/GenBank/DDBJ databases">
        <title>The complete genomes of actinobacterial strains from the NBC collection.</title>
        <authorList>
            <person name="Joergensen T.S."/>
            <person name="Alvarez Arevalo M."/>
            <person name="Sterndorff E.B."/>
            <person name="Faurdal D."/>
            <person name="Vuksanovic O."/>
            <person name="Mourched A.-S."/>
            <person name="Charusanti P."/>
            <person name="Shaw S."/>
            <person name="Blin K."/>
            <person name="Weber T."/>
        </authorList>
    </citation>
    <scope>NUCLEOTIDE SEQUENCE</scope>
    <source>
        <strain evidence="2">NBC_01393</strain>
    </source>
</reference>
<protein>
    <submittedName>
        <fullName evidence="2">Nuclear transport factor 2 family protein</fullName>
    </submittedName>
</protein>
<proteinExistence type="predicted"/>
<dbReference type="SUPFAM" id="SSF54427">
    <property type="entry name" value="NTF2-like"/>
    <property type="match status" value="1"/>
</dbReference>
<evidence type="ECO:0000259" key="1">
    <source>
        <dbReference type="Pfam" id="PF12680"/>
    </source>
</evidence>
<dbReference type="InterPro" id="IPR037401">
    <property type="entry name" value="SnoaL-like"/>
</dbReference>
<dbReference type="Pfam" id="PF12680">
    <property type="entry name" value="SnoaL_2"/>
    <property type="match status" value="1"/>
</dbReference>
<dbReference type="InterPro" id="IPR032710">
    <property type="entry name" value="NTF2-like_dom_sf"/>
</dbReference>
<feature type="domain" description="SnoaL-like" evidence="1">
    <location>
        <begin position="25"/>
        <end position="124"/>
    </location>
</feature>
<sequence>MTTSATDTPFGYPEGSREAAGVARVIRHFDLIDEGDMAAMVGLFTPDAVYHRPGHETFLGQSGIRHFYTQLRVICSGRHTIDTAVASGGQVAVHGGFRGVQYDGTPVDLRFSDFFRMADDNRFTRRDTFFFATL</sequence>